<evidence type="ECO:0000313" key="2">
    <source>
        <dbReference type="Ensembl" id="ENSCATP00000011840.1"/>
    </source>
</evidence>
<proteinExistence type="predicted"/>
<reference evidence="2" key="2">
    <citation type="submission" date="2025-09" db="UniProtKB">
        <authorList>
            <consortium name="Ensembl"/>
        </authorList>
    </citation>
    <scope>IDENTIFICATION</scope>
</reference>
<accession>A0A2K5LFU9</accession>
<organism evidence="2 3">
    <name type="scientific">Cercocebus atys</name>
    <name type="common">Sooty mangabey</name>
    <name type="synonym">Cercocebus torquatus atys</name>
    <dbReference type="NCBI Taxonomy" id="9531"/>
    <lineage>
        <taxon>Eukaryota</taxon>
        <taxon>Metazoa</taxon>
        <taxon>Chordata</taxon>
        <taxon>Craniata</taxon>
        <taxon>Vertebrata</taxon>
        <taxon>Euteleostomi</taxon>
        <taxon>Mammalia</taxon>
        <taxon>Eutheria</taxon>
        <taxon>Euarchontoglires</taxon>
        <taxon>Primates</taxon>
        <taxon>Haplorrhini</taxon>
        <taxon>Catarrhini</taxon>
        <taxon>Cercopithecidae</taxon>
        <taxon>Cercopithecinae</taxon>
        <taxon>Cercocebus</taxon>
    </lineage>
</organism>
<evidence type="ECO:0000256" key="1">
    <source>
        <dbReference type="SAM" id="MobiDB-lite"/>
    </source>
</evidence>
<feature type="region of interest" description="Disordered" evidence="1">
    <location>
        <begin position="16"/>
        <end position="69"/>
    </location>
</feature>
<protein>
    <recommendedName>
        <fullName evidence="4">KRAB domain-containing protein</fullName>
    </recommendedName>
</protein>
<dbReference type="Bgee" id="ENSCATG00000030119">
    <property type="expression patterns" value="Expressed in skeletal muscle tissue and 3 other cell types or tissues"/>
</dbReference>
<name>A0A2K5LFU9_CERAT</name>
<feature type="compositionally biased region" description="Polar residues" evidence="1">
    <location>
        <begin position="20"/>
        <end position="35"/>
    </location>
</feature>
<dbReference type="AlphaFoldDB" id="A0A2K5LFU9"/>
<dbReference type="Proteomes" id="UP000233060">
    <property type="component" value="Unassembled WGS sequence"/>
</dbReference>
<keyword evidence="3" id="KW-1185">Reference proteome</keyword>
<sequence>MALQIFQDKDLGWSLEKPQANGSSRFQDQCYSELSKSSHRPGEEAHACNPSTLRGEAGGSPEVRSLRPAWPTWGNPISTKYTKLRWEAEARESLKPGRRRLQ</sequence>
<evidence type="ECO:0008006" key="4">
    <source>
        <dbReference type="Google" id="ProtNLM"/>
    </source>
</evidence>
<dbReference type="Ensembl" id="ENSCATT00000035966.1">
    <property type="protein sequence ID" value="ENSCATP00000011840.1"/>
    <property type="gene ID" value="ENSCATG00000030119.1"/>
</dbReference>
<evidence type="ECO:0000313" key="3">
    <source>
        <dbReference type="Proteomes" id="UP000233060"/>
    </source>
</evidence>
<reference evidence="2" key="1">
    <citation type="submission" date="2025-08" db="UniProtKB">
        <authorList>
            <consortium name="Ensembl"/>
        </authorList>
    </citation>
    <scope>IDENTIFICATION</scope>
</reference>